<feature type="compositionally biased region" description="Low complexity" evidence="10">
    <location>
        <begin position="113"/>
        <end position="125"/>
    </location>
</feature>
<keyword evidence="13" id="KW-1185">Reference proteome</keyword>
<reference evidence="12 13" key="1">
    <citation type="journal article" date="2017" name="Nat. Commun.">
        <title>Genome assembly with in vitro proximity ligation data and whole-genome triplication in lettuce.</title>
        <authorList>
            <person name="Reyes-Chin-Wo S."/>
            <person name="Wang Z."/>
            <person name="Yang X."/>
            <person name="Kozik A."/>
            <person name="Arikit S."/>
            <person name="Song C."/>
            <person name="Xia L."/>
            <person name="Froenicke L."/>
            <person name="Lavelle D.O."/>
            <person name="Truco M.J."/>
            <person name="Xia R."/>
            <person name="Zhu S."/>
            <person name="Xu C."/>
            <person name="Xu H."/>
            <person name="Xu X."/>
            <person name="Cox K."/>
            <person name="Korf I."/>
            <person name="Meyers B.C."/>
            <person name="Michelmore R.W."/>
        </authorList>
    </citation>
    <scope>NUCLEOTIDE SEQUENCE [LARGE SCALE GENOMIC DNA]</scope>
    <source>
        <strain evidence="13">cv. Salinas</strain>
        <tissue evidence="12">Seedlings</tissue>
    </source>
</reference>
<feature type="compositionally biased region" description="Low complexity" evidence="10">
    <location>
        <begin position="138"/>
        <end position="153"/>
    </location>
</feature>
<evidence type="ECO:0000256" key="6">
    <source>
        <dbReference type="ARBA" id="ARBA00023163"/>
    </source>
</evidence>
<keyword evidence="2 8" id="KW-0863">Zinc-finger</keyword>
<sequence>MASGVHVMEKPIQLQQQHHHQQQQQQQQQQHQLQQQQQQHQPHEALKCPRCDSSNTKFCYYNNYSLSQPRHFCKACKRYWTRGGTLRNVPVGGGCRKNKRVKRPITTTVHAAANTNTNPNHNHNPNPRPNPNLDHNHLQSSTTSNSNSNHHLNPLFYGLLPQNPNYPRSDARVSSVNENLVSGYDLPHQPHMNVQGLGFSSMGQGGSLVANHGHNSNLTFSNYNSSMYGGGSTTSSTSAPTMASLLASSLNHQQQRFMGFANYDGGSMVKDLKMEEARNRMEWNNNNFHVHNKHDQIEAAVSSDPNSLLWDTDGGGWQLDPSTNIGSSVPSLI</sequence>
<dbReference type="InterPro" id="IPR003851">
    <property type="entry name" value="Znf_Dof"/>
</dbReference>
<keyword evidence="3 9" id="KW-0862">Zinc</keyword>
<evidence type="ECO:0000256" key="9">
    <source>
        <dbReference type="RuleBase" id="RU369094"/>
    </source>
</evidence>
<feature type="region of interest" description="Disordered" evidence="10">
    <location>
        <begin position="1"/>
        <end position="41"/>
    </location>
</feature>
<evidence type="ECO:0000313" key="12">
    <source>
        <dbReference type="EMBL" id="KAJ0194839.1"/>
    </source>
</evidence>
<dbReference type="Proteomes" id="UP000235145">
    <property type="component" value="Unassembled WGS sequence"/>
</dbReference>
<dbReference type="GO" id="GO:0005634">
    <property type="term" value="C:nucleus"/>
    <property type="evidence" value="ECO:0007669"/>
    <property type="project" value="UniProtKB-SubCell"/>
</dbReference>
<dbReference type="PANTHER" id="PTHR31992">
    <property type="entry name" value="DOF ZINC FINGER PROTEIN DOF1.4-RELATED"/>
    <property type="match status" value="1"/>
</dbReference>
<accession>A0A9R1X1L2</accession>
<evidence type="ECO:0000256" key="1">
    <source>
        <dbReference type="ARBA" id="ARBA00022723"/>
    </source>
</evidence>
<dbReference type="PROSITE" id="PS01361">
    <property type="entry name" value="ZF_DOF_1"/>
    <property type="match status" value="1"/>
</dbReference>
<feature type="domain" description="Dof-type" evidence="11">
    <location>
        <begin position="46"/>
        <end position="100"/>
    </location>
</feature>
<evidence type="ECO:0000256" key="8">
    <source>
        <dbReference type="PROSITE-ProRule" id="PRU00071"/>
    </source>
</evidence>
<evidence type="ECO:0000259" key="11">
    <source>
        <dbReference type="PROSITE" id="PS50884"/>
    </source>
</evidence>
<evidence type="ECO:0000256" key="5">
    <source>
        <dbReference type="ARBA" id="ARBA00023125"/>
    </source>
</evidence>
<evidence type="ECO:0000256" key="10">
    <source>
        <dbReference type="SAM" id="MobiDB-lite"/>
    </source>
</evidence>
<evidence type="ECO:0000256" key="4">
    <source>
        <dbReference type="ARBA" id="ARBA00023015"/>
    </source>
</evidence>
<keyword evidence="1 9" id="KW-0479">Metal-binding</keyword>
<dbReference type="PANTHER" id="PTHR31992:SF344">
    <property type="entry name" value="DOF ZINC FINGER PROTEIN"/>
    <property type="match status" value="1"/>
</dbReference>
<name>A0A9R1X1L2_LACSA</name>
<protein>
    <recommendedName>
        <fullName evidence="9">Dof zinc finger protein</fullName>
    </recommendedName>
</protein>
<dbReference type="OrthoDB" id="1927254at2759"/>
<evidence type="ECO:0000256" key="2">
    <source>
        <dbReference type="ARBA" id="ARBA00022771"/>
    </source>
</evidence>
<evidence type="ECO:0000313" key="13">
    <source>
        <dbReference type="Proteomes" id="UP000235145"/>
    </source>
</evidence>
<keyword evidence="6 9" id="KW-0804">Transcription</keyword>
<keyword evidence="5 8" id="KW-0238">DNA-binding</keyword>
<dbReference type="GO" id="GO:0003677">
    <property type="term" value="F:DNA binding"/>
    <property type="evidence" value="ECO:0007669"/>
    <property type="project" value="UniProtKB-UniRule"/>
</dbReference>
<dbReference type="GO" id="GO:0003700">
    <property type="term" value="F:DNA-binding transcription factor activity"/>
    <property type="evidence" value="ECO:0007669"/>
    <property type="project" value="UniProtKB-UniRule"/>
</dbReference>
<keyword evidence="4 9" id="KW-0805">Transcription regulation</keyword>
<comment type="subcellular location">
    <subcellularLocation>
        <location evidence="8 9">Nucleus</location>
    </subcellularLocation>
</comment>
<feature type="compositionally biased region" description="Low complexity" evidence="10">
    <location>
        <begin position="22"/>
        <end position="40"/>
    </location>
</feature>
<keyword evidence="7 8" id="KW-0539">Nucleus</keyword>
<evidence type="ECO:0000256" key="3">
    <source>
        <dbReference type="ARBA" id="ARBA00022833"/>
    </source>
</evidence>
<feature type="region of interest" description="Disordered" evidence="10">
    <location>
        <begin position="113"/>
        <end position="153"/>
    </location>
</feature>
<dbReference type="EMBL" id="NBSK02000007">
    <property type="protein sequence ID" value="KAJ0194839.1"/>
    <property type="molecule type" value="Genomic_DNA"/>
</dbReference>
<evidence type="ECO:0000256" key="7">
    <source>
        <dbReference type="ARBA" id="ARBA00023242"/>
    </source>
</evidence>
<dbReference type="PROSITE" id="PS50884">
    <property type="entry name" value="ZF_DOF_2"/>
    <property type="match status" value="1"/>
</dbReference>
<dbReference type="GO" id="GO:0008270">
    <property type="term" value="F:zinc ion binding"/>
    <property type="evidence" value="ECO:0007669"/>
    <property type="project" value="UniProtKB-KW"/>
</dbReference>
<dbReference type="InterPro" id="IPR045174">
    <property type="entry name" value="Dof"/>
</dbReference>
<proteinExistence type="predicted"/>
<gene>
    <name evidence="12" type="ORF">LSAT_V11C700351120</name>
</gene>
<comment type="caution">
    <text evidence="12">The sequence shown here is derived from an EMBL/GenBank/DDBJ whole genome shotgun (WGS) entry which is preliminary data.</text>
</comment>
<dbReference type="Pfam" id="PF02701">
    <property type="entry name" value="Zn_ribbon_Dof"/>
    <property type="match status" value="1"/>
</dbReference>
<comment type="function">
    <text evidence="9">Transcription factor that binds specifically to a 5'-AA[AG]G-3' consensus core sequence.</text>
</comment>
<dbReference type="AlphaFoldDB" id="A0A9R1X1L2"/>
<organism evidence="12 13">
    <name type="scientific">Lactuca sativa</name>
    <name type="common">Garden lettuce</name>
    <dbReference type="NCBI Taxonomy" id="4236"/>
    <lineage>
        <taxon>Eukaryota</taxon>
        <taxon>Viridiplantae</taxon>
        <taxon>Streptophyta</taxon>
        <taxon>Embryophyta</taxon>
        <taxon>Tracheophyta</taxon>
        <taxon>Spermatophyta</taxon>
        <taxon>Magnoliopsida</taxon>
        <taxon>eudicotyledons</taxon>
        <taxon>Gunneridae</taxon>
        <taxon>Pentapetalae</taxon>
        <taxon>asterids</taxon>
        <taxon>campanulids</taxon>
        <taxon>Asterales</taxon>
        <taxon>Asteraceae</taxon>
        <taxon>Cichorioideae</taxon>
        <taxon>Cichorieae</taxon>
        <taxon>Lactucinae</taxon>
        <taxon>Lactuca</taxon>
    </lineage>
</organism>